<organism evidence="2 3">
    <name type="scientific">Mesorhizobium kowhaii</name>
    <dbReference type="NCBI Taxonomy" id="1300272"/>
    <lineage>
        <taxon>Bacteria</taxon>
        <taxon>Pseudomonadati</taxon>
        <taxon>Pseudomonadota</taxon>
        <taxon>Alphaproteobacteria</taxon>
        <taxon>Hyphomicrobiales</taxon>
        <taxon>Phyllobacteriaceae</taxon>
        <taxon>Mesorhizobium</taxon>
    </lineage>
</organism>
<gene>
    <name evidence="2" type="ORF">B5V02_18150</name>
</gene>
<protein>
    <submittedName>
        <fullName evidence="2">Uncharacterized protein</fullName>
    </submittedName>
</protein>
<comment type="caution">
    <text evidence="2">The sequence shown here is derived from an EMBL/GenBank/DDBJ whole genome shotgun (WGS) entry which is preliminary data.</text>
</comment>
<dbReference type="AlphaFoldDB" id="A0A2W7C5M9"/>
<reference evidence="3" key="1">
    <citation type="submission" date="2017-03" db="EMBL/GenBank/DDBJ databases">
        <authorList>
            <person name="Safronova V.I."/>
            <person name="Sazanova A.L."/>
            <person name="Chirak E.R."/>
        </authorList>
    </citation>
    <scope>NUCLEOTIDE SEQUENCE [LARGE SCALE GENOMIC DNA]</scope>
    <source>
        <strain evidence="3">Ach-343</strain>
    </source>
</reference>
<keyword evidence="3" id="KW-1185">Reference proteome</keyword>
<sequence length="59" mass="6780">MQEMVAMLRRRSRSKGKKMGQEYARERFAIAMSSLVSLGDIRKRLEGAYMSFHPVQAST</sequence>
<evidence type="ECO:0000313" key="2">
    <source>
        <dbReference type="EMBL" id="PZV37128.1"/>
    </source>
</evidence>
<dbReference type="Proteomes" id="UP000248616">
    <property type="component" value="Unassembled WGS sequence"/>
</dbReference>
<evidence type="ECO:0000256" key="1">
    <source>
        <dbReference type="SAM" id="MobiDB-lite"/>
    </source>
</evidence>
<name>A0A2W7C5M9_9HYPH</name>
<evidence type="ECO:0000313" key="3">
    <source>
        <dbReference type="Proteomes" id="UP000248616"/>
    </source>
</evidence>
<dbReference type="EMBL" id="MZXV01000037">
    <property type="protein sequence ID" value="PZV37128.1"/>
    <property type="molecule type" value="Genomic_DNA"/>
</dbReference>
<proteinExistence type="predicted"/>
<feature type="compositionally biased region" description="Basic residues" evidence="1">
    <location>
        <begin position="8"/>
        <end position="18"/>
    </location>
</feature>
<accession>A0A2W7C5M9</accession>
<feature type="region of interest" description="Disordered" evidence="1">
    <location>
        <begin position="1"/>
        <end position="20"/>
    </location>
</feature>